<keyword evidence="16" id="KW-1185">Reference proteome</keyword>
<dbReference type="RefSeq" id="WP_053436953.1">
    <property type="nucleotide sequence ID" value="NZ_LGUF01000007.1"/>
</dbReference>
<keyword evidence="6 9" id="KW-0378">Hydrolase</keyword>
<dbReference type="PROSITE" id="PS00136">
    <property type="entry name" value="SUBTILASE_ASP"/>
    <property type="match status" value="1"/>
</dbReference>
<dbReference type="STRING" id="1459.AF332_24035"/>
<sequence>MKYRKKFSKKIFSIFALSTMLLNIALPQALTHVQAESKQNQQSPSSETFNAKEVNRILDGLTPEQKANINKLTGADIAQKIHVDQKDLRSSKNINVIVQFKEDPAKIQIIKQSLAKGGATVNSKAFASEYAEAQKKVKDSHAKFKSFVNTQPKTQIIGGKSVNTAMSITREYSEAFNGVALSLPAKSVENIAKNPDVASIWSQVEYTAAEGSAPRASKTSKSVGKPTTGLSLLGLDKLQAEGHTGIIKSGPRAGQKVKIGVLDTGIDYNHPDLKAVYKGGHDLVNNKGFDANGNVIYEDDHDPMETIYDDWVAAKANPDPVVGPPPADYKQYITSHGTHVSGTIAANTTNNNDVYSANGAAPDVELYGYRVLGPGGRGTSDSVLNGIDQAVEDDMDVINLSLGATINDPLYPTSVAINNATLAGVVCNVAAGNSGPGAATVGSPGTSALAITVGASTIPGDIPVMTLKNGSDSYQARLFGKNFAQADDVFKGQTFPIVDVGLGSAADYNGLDMTGKIALVKRGGDFLQTKMANAKKAGVAGMIIWNNTADADSQGYISSFLGVSMDNVYSVSLTQVQGQALSDAIYKDPKSATITFPDTLDAPIAKKGDELANFSSTGPVKDWSIKPDVVAPGVDISSTVPYDVWEPQDGVSVEDRDYKYAYQLMSGTSMATPHVAGISALILAANPEYTPADVKSALMNTAKDINTDSKTYSVYQVGAGRVDPARAIKEDVKIQVVDKAYTLDSDSELSQVDNLTGSMFFGFKGRGEGAASGSDDVISSKDFNVANQGTSSKTFNVSTQFISTKFAGSNEVGPGTGNDVKIDFSAAGKNVTSINVDGGSTVQATAKITVPSNALEGTYEGYIYLVNAADSSESYRIPFTITVAEKGINSFKVAIKAMTMPGGLSAYNFSINSAMENFYTVLKDKNGNYLGVTNTLGSASGISPGVQYGPILTLFNGLYLPFTKPYEGSLDPSGIATEPEMIKEGAYSVEMIMTDAAGKRYTAEDTVYVDSTPPTISMDSDSKPGIYEIDPAGYQPGQEIKGFYGSVYDSNVDVMKDNGETSVPSPKDGRTPVPVNQALNGVVGYQDSYFPTVLFDTDAKGRFHFGVTPEDLTSKFGS</sequence>
<feature type="chain" id="PRO_5039144043" description="Peptidase S8" evidence="11">
    <location>
        <begin position="26"/>
        <end position="1118"/>
    </location>
</feature>
<dbReference type="PANTHER" id="PTHR43806:SF65">
    <property type="entry name" value="SERINE PROTEASE APRX"/>
    <property type="match status" value="1"/>
</dbReference>
<keyword evidence="2" id="KW-0134">Cell wall</keyword>
<keyword evidence="3" id="KW-0964">Secreted</keyword>
<dbReference type="InterPro" id="IPR023827">
    <property type="entry name" value="Peptidase_S8_Asp-AS"/>
</dbReference>
<dbReference type="Gene3D" id="3.40.50.200">
    <property type="entry name" value="Peptidase S8/S53 domain"/>
    <property type="match status" value="1"/>
</dbReference>
<dbReference type="PANTHER" id="PTHR43806">
    <property type="entry name" value="PEPTIDASE S8"/>
    <property type="match status" value="1"/>
</dbReference>
<evidence type="ECO:0000256" key="10">
    <source>
        <dbReference type="RuleBase" id="RU003355"/>
    </source>
</evidence>
<dbReference type="CDD" id="cd07474">
    <property type="entry name" value="Peptidases_S8_subtilisin_Vpr-like"/>
    <property type="match status" value="1"/>
</dbReference>
<dbReference type="AlphaFoldDB" id="A0A0M0GJH6"/>
<dbReference type="SUPFAM" id="SSF52743">
    <property type="entry name" value="Subtilisin-like"/>
    <property type="match status" value="1"/>
</dbReference>
<dbReference type="OrthoDB" id="9798386at2"/>
<dbReference type="Gene3D" id="3.50.30.30">
    <property type="match status" value="1"/>
</dbReference>
<dbReference type="InterPro" id="IPR023828">
    <property type="entry name" value="Peptidase_S8_Ser-AS"/>
</dbReference>
<feature type="active site" description="Charge relay system" evidence="8 9">
    <location>
        <position position="263"/>
    </location>
</feature>
<feature type="domain" description="Inhibitor I9" evidence="14">
    <location>
        <begin position="96"/>
        <end position="207"/>
    </location>
</feature>
<feature type="domain" description="Peptidase S8/S53" evidence="12">
    <location>
        <begin position="254"/>
        <end position="705"/>
    </location>
</feature>
<dbReference type="InterPro" id="IPR010259">
    <property type="entry name" value="S8pro/Inhibitor_I9"/>
</dbReference>
<feature type="active site" description="Charge relay system" evidence="8 9">
    <location>
        <position position="336"/>
    </location>
</feature>
<evidence type="ECO:0000256" key="7">
    <source>
        <dbReference type="ARBA" id="ARBA00022825"/>
    </source>
</evidence>
<protein>
    <recommendedName>
        <fullName evidence="17">Peptidase S8</fullName>
    </recommendedName>
</protein>
<gene>
    <name evidence="15" type="ORF">AF332_24035</name>
</gene>
<proteinExistence type="inferred from homology"/>
<dbReference type="InterPro" id="IPR015500">
    <property type="entry name" value="Peptidase_S8_subtilisin-rel"/>
</dbReference>
<dbReference type="EMBL" id="LGUF01000007">
    <property type="protein sequence ID" value="KON89591.1"/>
    <property type="molecule type" value="Genomic_DNA"/>
</dbReference>
<evidence type="ECO:0000256" key="2">
    <source>
        <dbReference type="ARBA" id="ARBA00022512"/>
    </source>
</evidence>
<dbReference type="InterPro" id="IPR003137">
    <property type="entry name" value="PA_domain"/>
</dbReference>
<evidence type="ECO:0000313" key="16">
    <source>
        <dbReference type="Proteomes" id="UP000037109"/>
    </source>
</evidence>
<evidence type="ECO:0000256" key="9">
    <source>
        <dbReference type="PROSITE-ProRule" id="PRU01240"/>
    </source>
</evidence>
<dbReference type="SUPFAM" id="SSF52025">
    <property type="entry name" value="PA domain"/>
    <property type="match status" value="1"/>
</dbReference>
<dbReference type="InterPro" id="IPR000209">
    <property type="entry name" value="Peptidase_S8/S53_dom"/>
</dbReference>
<dbReference type="PROSITE" id="PS00138">
    <property type="entry name" value="SUBTILASE_SER"/>
    <property type="match status" value="1"/>
</dbReference>
<evidence type="ECO:0000313" key="15">
    <source>
        <dbReference type="EMBL" id="KON89591.1"/>
    </source>
</evidence>
<keyword evidence="5 11" id="KW-0732">Signal</keyword>
<dbReference type="PROSITE" id="PS00137">
    <property type="entry name" value="SUBTILASE_HIS"/>
    <property type="match status" value="1"/>
</dbReference>
<dbReference type="Pfam" id="PF00082">
    <property type="entry name" value="Peptidase_S8"/>
    <property type="match status" value="1"/>
</dbReference>
<feature type="signal peptide" evidence="11">
    <location>
        <begin position="1"/>
        <end position="25"/>
    </location>
</feature>
<feature type="active site" description="Charge relay system" evidence="8 9">
    <location>
        <position position="669"/>
    </location>
</feature>
<evidence type="ECO:0000256" key="11">
    <source>
        <dbReference type="SAM" id="SignalP"/>
    </source>
</evidence>
<evidence type="ECO:0000256" key="6">
    <source>
        <dbReference type="ARBA" id="ARBA00022801"/>
    </source>
</evidence>
<name>A0A0M0GJH6_SPOGL</name>
<dbReference type="Pfam" id="PF02225">
    <property type="entry name" value="PA"/>
    <property type="match status" value="1"/>
</dbReference>
<dbReference type="GO" id="GO:0004252">
    <property type="term" value="F:serine-type endopeptidase activity"/>
    <property type="evidence" value="ECO:0007669"/>
    <property type="project" value="UniProtKB-UniRule"/>
</dbReference>
<dbReference type="PROSITE" id="PS51892">
    <property type="entry name" value="SUBTILASE"/>
    <property type="match status" value="1"/>
</dbReference>
<dbReference type="InterPro" id="IPR050131">
    <property type="entry name" value="Peptidase_S8_subtilisin-like"/>
</dbReference>
<feature type="domain" description="PA" evidence="13">
    <location>
        <begin position="496"/>
        <end position="581"/>
    </location>
</feature>
<evidence type="ECO:0000256" key="3">
    <source>
        <dbReference type="ARBA" id="ARBA00022525"/>
    </source>
</evidence>
<evidence type="ECO:0000259" key="13">
    <source>
        <dbReference type="Pfam" id="PF02225"/>
    </source>
</evidence>
<evidence type="ECO:0000259" key="14">
    <source>
        <dbReference type="Pfam" id="PF05922"/>
    </source>
</evidence>
<evidence type="ECO:0000256" key="1">
    <source>
        <dbReference type="ARBA" id="ARBA00011073"/>
    </source>
</evidence>
<dbReference type="Pfam" id="PF05922">
    <property type="entry name" value="Inhibitor_I9"/>
    <property type="match status" value="1"/>
</dbReference>
<dbReference type="GO" id="GO:0006508">
    <property type="term" value="P:proteolysis"/>
    <property type="evidence" value="ECO:0007669"/>
    <property type="project" value="UniProtKB-KW"/>
</dbReference>
<dbReference type="InterPro" id="IPR022398">
    <property type="entry name" value="Peptidase_S8_His-AS"/>
</dbReference>
<comment type="caution">
    <text evidence="15">The sequence shown here is derived from an EMBL/GenBank/DDBJ whole genome shotgun (WGS) entry which is preliminary data.</text>
</comment>
<organism evidence="15 16">
    <name type="scientific">Sporosarcina globispora</name>
    <name type="common">Bacillus globisporus</name>
    <dbReference type="NCBI Taxonomy" id="1459"/>
    <lineage>
        <taxon>Bacteria</taxon>
        <taxon>Bacillati</taxon>
        <taxon>Bacillota</taxon>
        <taxon>Bacilli</taxon>
        <taxon>Bacillales</taxon>
        <taxon>Caryophanaceae</taxon>
        <taxon>Sporosarcina</taxon>
    </lineage>
</organism>
<reference evidence="16" key="1">
    <citation type="submission" date="2015-07" db="EMBL/GenBank/DDBJ databases">
        <title>Fjat-10036 dsm4.</title>
        <authorList>
            <person name="Liu B."/>
            <person name="Wang J."/>
            <person name="Zhu Y."/>
            <person name="Liu G."/>
            <person name="Chen Q."/>
            <person name="Chen Z."/>
            <person name="Lan J."/>
            <person name="Che J."/>
            <person name="Ge C."/>
            <person name="Shi H."/>
            <person name="Pan Z."/>
            <person name="Liu X."/>
        </authorList>
    </citation>
    <scope>NUCLEOTIDE SEQUENCE [LARGE SCALE GENOMIC DNA]</scope>
    <source>
        <strain evidence="16">DSM 4</strain>
    </source>
</reference>
<dbReference type="InterPro" id="IPR046450">
    <property type="entry name" value="PA_dom_sf"/>
</dbReference>
<dbReference type="PATRIC" id="fig|1459.3.peg.5299"/>
<dbReference type="PRINTS" id="PR00723">
    <property type="entry name" value="SUBTILISIN"/>
</dbReference>
<keyword evidence="4 9" id="KW-0645">Protease</keyword>
<evidence type="ECO:0000256" key="5">
    <source>
        <dbReference type="ARBA" id="ARBA00022729"/>
    </source>
</evidence>
<dbReference type="InterPro" id="IPR034213">
    <property type="entry name" value="S8_Vpr-like"/>
</dbReference>
<keyword evidence="7 9" id="KW-0720">Serine protease</keyword>
<evidence type="ECO:0008006" key="17">
    <source>
        <dbReference type="Google" id="ProtNLM"/>
    </source>
</evidence>
<dbReference type="InterPro" id="IPR036852">
    <property type="entry name" value="Peptidase_S8/S53_dom_sf"/>
</dbReference>
<accession>A0A0M0GJH6</accession>
<evidence type="ECO:0000256" key="8">
    <source>
        <dbReference type="PIRSR" id="PIRSR615500-1"/>
    </source>
</evidence>
<evidence type="ECO:0000256" key="4">
    <source>
        <dbReference type="ARBA" id="ARBA00022670"/>
    </source>
</evidence>
<evidence type="ECO:0000259" key="12">
    <source>
        <dbReference type="Pfam" id="PF00082"/>
    </source>
</evidence>
<dbReference type="Proteomes" id="UP000037109">
    <property type="component" value="Unassembled WGS sequence"/>
</dbReference>
<comment type="similarity">
    <text evidence="1 9 10">Belongs to the peptidase S8 family.</text>
</comment>